<feature type="domain" description="Acylphosphatase-like" evidence="10">
    <location>
        <begin position="15"/>
        <end position="101"/>
    </location>
</feature>
<dbReference type="PROSITE" id="PS51163">
    <property type="entry name" value="YRDC"/>
    <property type="match status" value="1"/>
</dbReference>
<feature type="active site" evidence="9">
    <location>
        <position position="48"/>
    </location>
</feature>
<dbReference type="GO" id="GO:0008270">
    <property type="term" value="F:zinc ion binding"/>
    <property type="evidence" value="ECO:0007669"/>
    <property type="project" value="UniProtKB-KW"/>
</dbReference>
<gene>
    <name evidence="12" type="primary">hypF</name>
    <name evidence="12" type="ORF">Psch_00462</name>
</gene>
<dbReference type="AlphaFoldDB" id="A0A4Y7RD43"/>
<dbReference type="Pfam" id="PF22521">
    <property type="entry name" value="HypF_C_2"/>
    <property type="match status" value="1"/>
</dbReference>
<dbReference type="EC" id="6.2.-.-" evidence="8"/>
<evidence type="ECO:0000256" key="4">
    <source>
        <dbReference type="ARBA" id="ARBA00022723"/>
    </source>
</evidence>
<proteinExistence type="inferred from homology"/>
<dbReference type="InterPro" id="IPR055128">
    <property type="entry name" value="HypF_C_2"/>
</dbReference>
<comment type="similarity">
    <text evidence="2 8">Belongs to the carbamoyltransferase HypF family.</text>
</comment>
<evidence type="ECO:0000256" key="3">
    <source>
        <dbReference type="ARBA" id="ARBA00022598"/>
    </source>
</evidence>
<keyword evidence="4" id="KW-0479">Metal-binding</keyword>
<keyword evidence="13" id="KW-1185">Reference proteome</keyword>
<dbReference type="Gene3D" id="3.30.110.120">
    <property type="match status" value="1"/>
</dbReference>
<dbReference type="GO" id="GO:0051604">
    <property type="term" value="P:protein maturation"/>
    <property type="evidence" value="ECO:0007669"/>
    <property type="project" value="TreeGrafter"/>
</dbReference>
<sequence>MDRLSNANSKDNLTRRIIETKGIVQGVGFRPFVFQIAKRYGLHGWVLNTSGGVLIEVEGAEESLHAFLDDLTMQLPPLAKIDTISVIEAEAAGYQDFKIRQSQAQPGKYVSISPDVGTCADCQRELMDSTDHRYGYPFINCTNCGPRFSIITDIPYDRQFTSMQRFQMCDTCSQEYTDPDDRRFHAQPNACAQCGPQLTFMGGTPLQVINGEAIKLTAQALQEGKILAIKGLGGFHLACSATDETTVAELRRRKHRYGKAMAVMMKDLEQAARYCELSATEEKLLVSPRRPIVILNQRQGTKIASSVTFGLPTLGVMLPYTPLHFLLLDSYREPLVMTSGNISEEPLVSSNEEAIVKLGVIADCFLMHNRDIVNKIDDSVTRIIAGREAVIRRARGYAPEPLLLPEQLPEILGCGPEQKNTFCLTRDYHAFVSQHIGDLDNLPTLEYYERMIDFYKHIFRINPRIVAHDLHPAYLSTHYAQSIGNAQLLGVQHHHAHIVSCMLENGVTDQVIGIAFDGTGYGTDGNLWGGEFLLADYRSFTRLGHFKYVRMPGGEKAIKEPYRMAYGYLYSLFGKDTRTFQKYLDTIEDEELLIMAQQMDKHINAPLTSSCARLFDAVSALINIARIVRYEGEAAVRLESIIDEGVIDFYDFDLQGYILDPAPLLKGVYNDLANNIVPSTIAAKFHNGLIKAISNVCRRISNHTGVKKVCLSGGVFQNAFLLKGLVKRLTKEGFSVFWQQKVPANDGGISLGQVMIAHYNLSR</sequence>
<evidence type="ECO:0000256" key="9">
    <source>
        <dbReference type="PROSITE-ProRule" id="PRU00520"/>
    </source>
</evidence>
<dbReference type="InterPro" id="IPR011125">
    <property type="entry name" value="Znf_HypF"/>
</dbReference>
<dbReference type="Pfam" id="PF00708">
    <property type="entry name" value="Acylphosphatase"/>
    <property type="match status" value="1"/>
</dbReference>
<dbReference type="InterPro" id="IPR041440">
    <property type="entry name" value="HypF_C"/>
</dbReference>
<evidence type="ECO:0000259" key="10">
    <source>
        <dbReference type="PROSITE" id="PS51160"/>
    </source>
</evidence>
<dbReference type="GO" id="GO:0003725">
    <property type="term" value="F:double-stranded RNA binding"/>
    <property type="evidence" value="ECO:0007669"/>
    <property type="project" value="InterPro"/>
</dbReference>
<name>A0A4Y7RD43_9FIRM</name>
<dbReference type="Gene3D" id="3.90.870.50">
    <property type="match status" value="1"/>
</dbReference>
<evidence type="ECO:0000313" key="12">
    <source>
        <dbReference type="EMBL" id="TEB06928.1"/>
    </source>
</evidence>
<accession>A0A4Y7RD43</accession>
<dbReference type="GO" id="GO:0003998">
    <property type="term" value="F:acylphosphatase activity"/>
    <property type="evidence" value="ECO:0007669"/>
    <property type="project" value="UniProtKB-EC"/>
</dbReference>
<dbReference type="EMBL" id="QFGA01000001">
    <property type="protein sequence ID" value="TEB06928.1"/>
    <property type="molecule type" value="Genomic_DNA"/>
</dbReference>
<comment type="caution">
    <text evidence="12">The sequence shown here is derived from an EMBL/GenBank/DDBJ whole genome shotgun (WGS) entry which is preliminary data.</text>
</comment>
<dbReference type="Pfam" id="PF07503">
    <property type="entry name" value="zf-HYPF"/>
    <property type="match status" value="2"/>
</dbReference>
<dbReference type="InterPro" id="IPR043129">
    <property type="entry name" value="ATPase_NBD"/>
</dbReference>
<dbReference type="PROSITE" id="PS51160">
    <property type="entry name" value="ACYLPHOSPHATASE_3"/>
    <property type="match status" value="1"/>
</dbReference>
<evidence type="ECO:0000256" key="7">
    <source>
        <dbReference type="ARBA" id="ARBA00048220"/>
    </source>
</evidence>
<dbReference type="InterPro" id="IPR036046">
    <property type="entry name" value="Acylphosphatase-like_dom_sf"/>
</dbReference>
<keyword evidence="12" id="KW-0808">Transferase</keyword>
<dbReference type="RefSeq" id="WP_134218457.1">
    <property type="nucleotide sequence ID" value="NZ_QFGA01000001.1"/>
</dbReference>
<dbReference type="GO" id="GO:0016743">
    <property type="term" value="F:carboxyl- or carbamoyltransferase activity"/>
    <property type="evidence" value="ECO:0007669"/>
    <property type="project" value="UniProtKB-UniRule"/>
</dbReference>
<evidence type="ECO:0000256" key="8">
    <source>
        <dbReference type="PIRNR" id="PIRNR006256"/>
    </source>
</evidence>
<dbReference type="PANTHER" id="PTHR42959:SF1">
    <property type="entry name" value="CARBAMOYLTRANSFERASE HYPF"/>
    <property type="match status" value="1"/>
</dbReference>
<dbReference type="InterPro" id="IPR006070">
    <property type="entry name" value="Sua5-like_dom"/>
</dbReference>
<organism evidence="12 13">
    <name type="scientific">Pelotomaculum schinkii</name>
    <dbReference type="NCBI Taxonomy" id="78350"/>
    <lineage>
        <taxon>Bacteria</taxon>
        <taxon>Bacillati</taxon>
        <taxon>Bacillota</taxon>
        <taxon>Clostridia</taxon>
        <taxon>Eubacteriales</taxon>
        <taxon>Desulfotomaculaceae</taxon>
        <taxon>Pelotomaculum</taxon>
    </lineage>
</organism>
<dbReference type="InterPro" id="IPR001792">
    <property type="entry name" value="Acylphosphatase-like_dom"/>
</dbReference>
<comment type="pathway">
    <text evidence="1">Protein modification; [NiFe] hydrogenase maturation.</text>
</comment>
<dbReference type="Pfam" id="PF01300">
    <property type="entry name" value="Sua5_yciO_yrdC"/>
    <property type="match status" value="1"/>
</dbReference>
<dbReference type="NCBIfam" id="TIGR00143">
    <property type="entry name" value="hypF"/>
    <property type="match status" value="1"/>
</dbReference>
<evidence type="ECO:0000313" key="13">
    <source>
        <dbReference type="Proteomes" id="UP000298324"/>
    </source>
</evidence>
<dbReference type="SUPFAM" id="SSF54975">
    <property type="entry name" value="Acylphosphatase/BLUF domain-like"/>
    <property type="match status" value="1"/>
</dbReference>
<comment type="catalytic activity">
    <reaction evidence="7">
        <text>C-terminal L-cysteinyl-[HypE protein] + carbamoyl phosphate + ATP + H2O = C-terminal S-carboxamide-L-cysteinyl-[HypE protein] + AMP + phosphate + diphosphate + H(+)</text>
        <dbReference type="Rhea" id="RHEA:55636"/>
        <dbReference type="Rhea" id="RHEA-COMP:14247"/>
        <dbReference type="Rhea" id="RHEA-COMP:14392"/>
        <dbReference type="ChEBI" id="CHEBI:15377"/>
        <dbReference type="ChEBI" id="CHEBI:15378"/>
        <dbReference type="ChEBI" id="CHEBI:30616"/>
        <dbReference type="ChEBI" id="CHEBI:33019"/>
        <dbReference type="ChEBI" id="CHEBI:43474"/>
        <dbReference type="ChEBI" id="CHEBI:58228"/>
        <dbReference type="ChEBI" id="CHEBI:76913"/>
        <dbReference type="ChEBI" id="CHEBI:139126"/>
        <dbReference type="ChEBI" id="CHEBI:456215"/>
    </reaction>
</comment>
<dbReference type="Gene3D" id="3.30.420.360">
    <property type="match status" value="1"/>
</dbReference>
<evidence type="ECO:0000259" key="11">
    <source>
        <dbReference type="PROSITE" id="PS51163"/>
    </source>
</evidence>
<dbReference type="SUPFAM" id="SSF53067">
    <property type="entry name" value="Actin-like ATPase domain"/>
    <property type="match status" value="1"/>
</dbReference>
<evidence type="ECO:0000256" key="6">
    <source>
        <dbReference type="ARBA" id="ARBA00022833"/>
    </source>
</evidence>
<dbReference type="FunFam" id="3.30.420.40:FF:000124">
    <property type="entry name" value="Carbamoyltransferase HypF"/>
    <property type="match status" value="1"/>
</dbReference>
<evidence type="ECO:0000256" key="2">
    <source>
        <dbReference type="ARBA" id="ARBA00008097"/>
    </source>
</evidence>
<keyword evidence="3" id="KW-0436">Ligase</keyword>
<dbReference type="PANTHER" id="PTHR42959">
    <property type="entry name" value="CARBAMOYLTRANSFERASE"/>
    <property type="match status" value="1"/>
</dbReference>
<evidence type="ECO:0000256" key="5">
    <source>
        <dbReference type="ARBA" id="ARBA00022771"/>
    </source>
</evidence>
<keyword evidence="6" id="KW-0862">Zinc</keyword>
<dbReference type="Pfam" id="PF17788">
    <property type="entry name" value="HypF_C"/>
    <property type="match status" value="1"/>
</dbReference>
<dbReference type="InterPro" id="IPR051060">
    <property type="entry name" value="Carbamoyltrans_HypF-like"/>
</dbReference>
<protein>
    <recommendedName>
        <fullName evidence="8">Carbamoyltransferase</fullName>
        <ecNumber evidence="8">6.2.-.-</ecNumber>
    </recommendedName>
</protein>
<dbReference type="PIRSF" id="PIRSF006256">
    <property type="entry name" value="CMPcnvr_hdrg_mat"/>
    <property type="match status" value="1"/>
</dbReference>
<dbReference type="InterPro" id="IPR004421">
    <property type="entry name" value="Carbamoyltransferase_HypF"/>
</dbReference>
<dbReference type="UniPathway" id="UPA00335"/>
<reference evidence="12 13" key="1">
    <citation type="journal article" date="2018" name="Environ. Microbiol.">
        <title>Novel energy conservation strategies and behaviour of Pelotomaculum schinkii driving syntrophic propionate catabolism.</title>
        <authorList>
            <person name="Hidalgo-Ahumada C.A.P."/>
            <person name="Nobu M.K."/>
            <person name="Narihiro T."/>
            <person name="Tamaki H."/>
            <person name="Liu W.T."/>
            <person name="Kamagata Y."/>
            <person name="Stams A.J.M."/>
            <person name="Imachi H."/>
            <person name="Sousa D.Z."/>
        </authorList>
    </citation>
    <scope>NUCLEOTIDE SEQUENCE [LARGE SCALE GENOMIC DNA]</scope>
    <source>
        <strain evidence="12 13">HH</strain>
    </source>
</reference>
<feature type="domain" description="YrdC-like" evidence="11">
    <location>
        <begin position="211"/>
        <end position="396"/>
    </location>
</feature>
<comment type="catalytic activity">
    <reaction evidence="9">
        <text>an acyl phosphate + H2O = a carboxylate + phosphate + H(+)</text>
        <dbReference type="Rhea" id="RHEA:14965"/>
        <dbReference type="ChEBI" id="CHEBI:15377"/>
        <dbReference type="ChEBI" id="CHEBI:15378"/>
        <dbReference type="ChEBI" id="CHEBI:29067"/>
        <dbReference type="ChEBI" id="CHEBI:43474"/>
        <dbReference type="ChEBI" id="CHEBI:59918"/>
        <dbReference type="EC" id="3.6.1.7"/>
    </reaction>
</comment>
<dbReference type="GO" id="GO:0016874">
    <property type="term" value="F:ligase activity"/>
    <property type="evidence" value="ECO:0007669"/>
    <property type="project" value="UniProtKB-UniRule"/>
</dbReference>
<keyword evidence="5" id="KW-0863">Zinc-finger</keyword>
<feature type="active site" evidence="9">
    <location>
        <position position="30"/>
    </location>
</feature>
<dbReference type="SUPFAM" id="SSF55821">
    <property type="entry name" value="YrdC/RibB"/>
    <property type="match status" value="1"/>
</dbReference>
<evidence type="ECO:0000256" key="1">
    <source>
        <dbReference type="ARBA" id="ARBA00004711"/>
    </source>
</evidence>
<dbReference type="InterPro" id="IPR017945">
    <property type="entry name" value="DHBP_synth_RibB-like_a/b_dom"/>
</dbReference>
<dbReference type="Proteomes" id="UP000298324">
    <property type="component" value="Unassembled WGS sequence"/>
</dbReference>
<dbReference type="Gene3D" id="3.30.420.40">
    <property type="match status" value="1"/>
</dbReference>
<keyword evidence="9" id="KW-0378">Hydrolase</keyword>